<dbReference type="Gene3D" id="3.40.50.2000">
    <property type="entry name" value="Glycogen Phosphorylase B"/>
    <property type="match status" value="1"/>
</dbReference>
<protein>
    <submittedName>
        <fullName evidence="2">Glycosyltransferase family 1 protein</fullName>
    </submittedName>
</protein>
<keyword evidence="3" id="KW-1185">Reference proteome</keyword>
<dbReference type="GO" id="GO:0016740">
    <property type="term" value="F:transferase activity"/>
    <property type="evidence" value="ECO:0007669"/>
    <property type="project" value="UniProtKB-KW"/>
</dbReference>
<dbReference type="SUPFAM" id="SSF53756">
    <property type="entry name" value="UDP-Glycosyltransferase/glycogen phosphorylase"/>
    <property type="match status" value="1"/>
</dbReference>
<dbReference type="OrthoDB" id="9809622at2"/>
<dbReference type="RefSeq" id="WP_129172943.1">
    <property type="nucleotide sequence ID" value="NZ_JACCBI010000001.1"/>
</dbReference>
<proteinExistence type="predicted"/>
<evidence type="ECO:0000313" key="4">
    <source>
        <dbReference type="Proteomes" id="UP000581087"/>
    </source>
</evidence>
<evidence type="ECO:0000313" key="1">
    <source>
        <dbReference type="EMBL" id="NYD66706.1"/>
    </source>
</evidence>
<evidence type="ECO:0000313" key="3">
    <source>
        <dbReference type="Proteomes" id="UP000292686"/>
    </source>
</evidence>
<dbReference type="EMBL" id="SDPM01000002">
    <property type="protein sequence ID" value="RXZ87369.1"/>
    <property type="molecule type" value="Genomic_DNA"/>
</dbReference>
<gene>
    <name evidence="1" type="ORF">BJ972_001225</name>
    <name evidence="2" type="ORF">ESP50_05465</name>
</gene>
<dbReference type="AlphaFoldDB" id="A0A4Q2M5W8"/>
<organism evidence="2 3">
    <name type="scientific">Agromyces atrinae</name>
    <dbReference type="NCBI Taxonomy" id="592376"/>
    <lineage>
        <taxon>Bacteria</taxon>
        <taxon>Bacillati</taxon>
        <taxon>Actinomycetota</taxon>
        <taxon>Actinomycetes</taxon>
        <taxon>Micrococcales</taxon>
        <taxon>Microbacteriaceae</taxon>
        <taxon>Agromyces</taxon>
    </lineage>
</organism>
<reference evidence="1 4" key="2">
    <citation type="submission" date="2020-07" db="EMBL/GenBank/DDBJ databases">
        <title>Sequencing the genomes of 1000 actinobacteria strains.</title>
        <authorList>
            <person name="Klenk H.-P."/>
        </authorList>
    </citation>
    <scope>NUCLEOTIDE SEQUENCE [LARGE SCALE GENOMIC DNA]</scope>
    <source>
        <strain evidence="1 4">DSM 23870</strain>
    </source>
</reference>
<comment type="caution">
    <text evidence="2">The sequence shown here is derived from an EMBL/GenBank/DDBJ whole genome shotgun (WGS) entry which is preliminary data.</text>
</comment>
<reference evidence="2 3" key="1">
    <citation type="submission" date="2019-01" db="EMBL/GenBank/DDBJ databases">
        <title>Agromyces.</title>
        <authorList>
            <person name="Li J."/>
        </authorList>
    </citation>
    <scope>NUCLEOTIDE SEQUENCE [LARGE SCALE GENOMIC DNA]</scope>
    <source>
        <strain evidence="2 3">DSM 23870</strain>
    </source>
</reference>
<dbReference type="EMBL" id="JACCBI010000001">
    <property type="protein sequence ID" value="NYD66706.1"/>
    <property type="molecule type" value="Genomic_DNA"/>
</dbReference>
<dbReference type="Proteomes" id="UP000292686">
    <property type="component" value="Unassembled WGS sequence"/>
</dbReference>
<accession>A0A4Q2M5W8</accession>
<dbReference type="Proteomes" id="UP000581087">
    <property type="component" value="Unassembled WGS sequence"/>
</dbReference>
<evidence type="ECO:0000313" key="2">
    <source>
        <dbReference type="EMBL" id="RXZ87369.1"/>
    </source>
</evidence>
<name>A0A4Q2M5W8_9MICO</name>
<keyword evidence="2" id="KW-0808">Transferase</keyword>
<sequence>MLSGLRRRASRAADRVIGGAFAVLPERWAVAVAPRRFGFTNTDVPGMPPVPAGRVRLYIAPVNFAAQAHAWARAASRLDGVGAVNTQYSGPDGFAFPADLDVPVAVFANSTRWQRQHFERVSREFTHVLVEAERPIFGPLFDTDVAREVAALRARGVSVAFVSHGSDLRLPSRHRDIDRWSPFHDADPLVATLEQQAVAHRAILANADAPVFVSTPDLLEDWPAATWLPVVVDPDRWASDAPVLERDVPVVIHAPTSSFLKGSDLVEPALIDETESGRIDYRRVPRMPSAEMPAIVHASDILVEQFRIGTYSVAAVEALAAGRLVVAHVHEQVRDHVRAATGLEVPVVEATPGTLVAVLNDIRERREHYRAIAESGPAFVRAVHDGRRSAGVLAPFLGVADESANG</sequence>